<evidence type="ECO:0000256" key="6">
    <source>
        <dbReference type="ARBA" id="ARBA00022723"/>
    </source>
</evidence>
<keyword evidence="3" id="KW-1003">Cell membrane</keyword>
<keyword evidence="21" id="KW-1185">Reference proteome</keyword>
<dbReference type="KEGG" id="bspl:114845293"/>
<dbReference type="InterPro" id="IPR036116">
    <property type="entry name" value="FN3_sf"/>
</dbReference>
<dbReference type="InParanoid" id="A0A6P7L722"/>
<dbReference type="InterPro" id="IPR038081">
    <property type="entry name" value="CalX-like_sf"/>
</dbReference>
<dbReference type="Pfam" id="PF07965">
    <property type="entry name" value="Integrin_B_tail"/>
    <property type="match status" value="1"/>
</dbReference>
<dbReference type="SUPFAM" id="SSF69687">
    <property type="entry name" value="Integrin beta tail domain"/>
    <property type="match status" value="1"/>
</dbReference>
<feature type="domain" description="Fibronectin type-III" evidence="20">
    <location>
        <begin position="1651"/>
        <end position="1744"/>
    </location>
</feature>
<evidence type="ECO:0000256" key="4">
    <source>
        <dbReference type="ARBA" id="ARBA00022536"/>
    </source>
</evidence>
<dbReference type="SUPFAM" id="SSF53300">
    <property type="entry name" value="vWA-like"/>
    <property type="match status" value="1"/>
</dbReference>
<evidence type="ECO:0000256" key="7">
    <source>
        <dbReference type="ARBA" id="ARBA00022729"/>
    </source>
</evidence>
<keyword evidence="9" id="KW-0106">Calcium</keyword>
<dbReference type="CDD" id="cd00063">
    <property type="entry name" value="FN3"/>
    <property type="match status" value="4"/>
</dbReference>
<keyword evidence="5 17" id="KW-0812">Transmembrane</keyword>
<dbReference type="Pfam" id="PF00362">
    <property type="entry name" value="Integrin_beta"/>
    <property type="match status" value="1"/>
</dbReference>
<dbReference type="Gene3D" id="2.60.40.10">
    <property type="entry name" value="Immunoglobulins"/>
    <property type="match status" value="4"/>
</dbReference>
<dbReference type="Gene3D" id="3.30.1680.10">
    <property type="entry name" value="ligand-binding face of the semaphorins, domain 2"/>
    <property type="match status" value="1"/>
</dbReference>
<dbReference type="Gene3D" id="2.10.25.10">
    <property type="entry name" value="Laminin"/>
    <property type="match status" value="3"/>
</dbReference>
<evidence type="ECO:0000256" key="17">
    <source>
        <dbReference type="RuleBase" id="RU000633"/>
    </source>
</evidence>
<reference evidence="22" key="1">
    <citation type="submission" date="2025-08" db="UniProtKB">
        <authorList>
            <consortium name="RefSeq"/>
        </authorList>
    </citation>
    <scope>IDENTIFICATION</scope>
</reference>
<dbReference type="FunFam" id="2.60.40.10:FF:000146">
    <property type="entry name" value="Integrin beta"/>
    <property type="match status" value="2"/>
</dbReference>
<dbReference type="GO" id="GO:0005178">
    <property type="term" value="F:integrin binding"/>
    <property type="evidence" value="ECO:0007669"/>
    <property type="project" value="TreeGrafter"/>
</dbReference>
<dbReference type="GO" id="GO:0009986">
    <property type="term" value="C:cell surface"/>
    <property type="evidence" value="ECO:0007669"/>
    <property type="project" value="TreeGrafter"/>
</dbReference>
<dbReference type="PROSITE" id="PS52047">
    <property type="entry name" value="I_EGF_2"/>
    <property type="match status" value="1"/>
</dbReference>
<dbReference type="SUPFAM" id="SSF49265">
    <property type="entry name" value="Fibronectin type III"/>
    <property type="match status" value="2"/>
</dbReference>
<dbReference type="PANTHER" id="PTHR10082:SF42">
    <property type="entry name" value="INTEGRIN BETA-4"/>
    <property type="match status" value="1"/>
</dbReference>
<dbReference type="GeneID" id="114845293"/>
<comment type="similarity">
    <text evidence="2 17">Belongs to the integrin beta chain family.</text>
</comment>
<dbReference type="Gene3D" id="3.40.50.410">
    <property type="entry name" value="von Willebrand factor, type A domain"/>
    <property type="match status" value="1"/>
</dbReference>
<name>A0A6P7L722_BETSP</name>
<feature type="signal peptide" evidence="19">
    <location>
        <begin position="1"/>
        <end position="24"/>
    </location>
</feature>
<dbReference type="InterPro" id="IPR036349">
    <property type="entry name" value="Integrin_bsu_tail_dom_sf"/>
</dbReference>
<evidence type="ECO:0000256" key="3">
    <source>
        <dbReference type="ARBA" id="ARBA00022475"/>
    </source>
</evidence>
<dbReference type="SUPFAM" id="SSF57196">
    <property type="entry name" value="EGF/Laminin"/>
    <property type="match status" value="1"/>
</dbReference>
<dbReference type="InterPro" id="IPR036465">
    <property type="entry name" value="vWFA_dom_sf"/>
</dbReference>
<feature type="chain" id="PRO_5027567679" description="Integrin beta" evidence="19">
    <location>
        <begin position="25"/>
        <end position="1943"/>
    </location>
</feature>
<dbReference type="FunFam" id="2.10.25.10:FF:000036">
    <property type="entry name" value="Integrin beta"/>
    <property type="match status" value="1"/>
</dbReference>
<evidence type="ECO:0000256" key="14">
    <source>
        <dbReference type="ARBA" id="ARBA00023136"/>
    </source>
</evidence>
<dbReference type="InterPro" id="IPR040622">
    <property type="entry name" value="EGF_integrin_1"/>
</dbReference>
<evidence type="ECO:0000256" key="16">
    <source>
        <dbReference type="ARBA" id="ARBA00023180"/>
    </source>
</evidence>
<keyword evidence="10" id="KW-0460">Magnesium</keyword>
<protein>
    <recommendedName>
        <fullName evidence="17">Integrin beta</fullName>
    </recommendedName>
</protein>
<dbReference type="GO" id="GO:0008305">
    <property type="term" value="C:integrin complex"/>
    <property type="evidence" value="ECO:0007669"/>
    <property type="project" value="TreeGrafter"/>
</dbReference>
<evidence type="ECO:0000256" key="2">
    <source>
        <dbReference type="ARBA" id="ARBA00007449"/>
    </source>
</evidence>
<dbReference type="GO" id="GO:0046872">
    <property type="term" value="F:metal ion binding"/>
    <property type="evidence" value="ECO:0007669"/>
    <property type="project" value="UniProtKB-KW"/>
</dbReference>
<dbReference type="PROSITE" id="PS50853">
    <property type="entry name" value="FN3"/>
    <property type="match status" value="4"/>
</dbReference>
<dbReference type="Gene3D" id="2.60.40.2030">
    <property type="match status" value="2"/>
</dbReference>
<feature type="domain" description="Fibronectin type-III" evidence="20">
    <location>
        <begin position="1250"/>
        <end position="1339"/>
    </location>
</feature>
<dbReference type="InterPro" id="IPR003644">
    <property type="entry name" value="Calx_beta"/>
</dbReference>
<dbReference type="GO" id="GO:0007160">
    <property type="term" value="P:cell-matrix adhesion"/>
    <property type="evidence" value="ECO:0007669"/>
    <property type="project" value="TreeGrafter"/>
</dbReference>
<evidence type="ECO:0000259" key="20">
    <source>
        <dbReference type="PROSITE" id="PS50853"/>
    </source>
</evidence>
<dbReference type="SMART" id="SM00187">
    <property type="entry name" value="INB"/>
    <property type="match status" value="1"/>
</dbReference>
<sequence>MGRWTLHLSVGLGLLTVLLSCCYAEVNYCYEAKAKSCSECLQAGTGCAYCSDETFNGPRCDLEKNIIAHGCSRAARIKAHSSMMIEEERRINTALQQAQVSPQRMSMSFLPGEERLMDVEVFAPTKGPLDLYILMDFSNSMADDLNNLKSMGEKLANVVGDLSDDYTIGFGKFVDKVTEPQTDMRPSKLKEPWPNSDPPFAFENVIKLTKDLAFFTSELQKERISGNLDPPEGGFDAILQAAVCKDAIGWRNHSTHLLVFSTESAFHYEADGANVLAGILPRNDELCHLDANGRYTEDVTQDYPSVPTLVRVLGKHNIIPIFAVTNHSFTYYEKLKGYFPIAEVDVLQEDSRNILEVMQKAFESIRSKMSIRAEDRPKAFEAQFLTASEKVAEYGVFDFKPGAIGKFKMRLKAQRTIGKDSVCTANSDDREGTIRVKPTTFNDGVNIKASVLCATCDCEKNPSSKAARCNGNGDLVCGKCQCSHGWLGKFCNCSASDSASESSLCIGPDMKEACSGRGDCECGTCVCHNPEQFEGPYCQHDKTQCQRYAGFLCNARGSCVMGQCACTEGWTGSACECTKSNETCLDRDKKGVCNGRGKCVCGRCECVDTGFEMSSTCEPNFQAQLGACEGTRSCVQCQAWKTGERKQKEECDKCPFKIVMVDELKEPESVLDSCSFRDEDDDCTYNYTVNHPRNSASKTLDVEVLKKKDCPPASLLWLLPLLLFLLLLLALLLLCCWKYCACCKSCLQGCLALLPCCRRGRMVGFKEDEYLLRQSLLTSDHLDTPMVRTGPPKGTDVVRWKVTDNVHRGFNHPQALIKPNPKETIQFPVSLRLNRLFSDNLSRPDSKDAEQLRKEVSDNLNEVYKQIPGAQKVQKTAFRMQRNAGKRQDYTIMDTVLSAPRSSYPDIVKLTEKNVQSGNFQDLKVVPGYYTVATDREAAGAVEFQEGVESVDVHVPLFVKDEDDDKKQLQVEARDVPFGIAEIGKRFVNITILKEHATSVFSFLQPAYTYSRQEGVANIPITREIIEDGRTQVTYRTRDLTAKDKKDYVTVEGDLMYGPGETQKIVPVPLLELGEKDGLLEDKQVKQFVMDLSNPRQGAKLGRYPRTTVTIADQPEPSVIMFKKATQSFTTSDPMYNIPVVRMRNQDSPATVNWRTKKGPRFDQSGFLKFAPGENEKNILIDPKAYPGPVKPDTFQLELFDPSSNASIGEKKTTIVNITDGIPKTQETFQMQEKGYVNRTATSPGGRLLSPANPKAKATGPKSIHLNWDPPPGNPSGYKVKYWIYGDPEKDAQVLDVKTPQAELTNLYPYCDYEMRVCAYNSLGDGQDTDIITCQTLEDVPGEPGRLAFNVISPTVTQISWAEPAETNGNITAYEVIYTPINDEMKQVGPAKKVMIDNPKKRMLLIENLQSAQTYQYKVRAKNSVGWGPFRDATINLASQPTRPLSIPIIPDVPIVDAEAGDEYDSYLMYSNEVLKSPGGSKTPSVSGDDYTVNGRWEQNFLFPGGSVQRNLSASSSPMSTLSSNYRTGGGAYTMETSTTYMSGPGGSRRQDLLGGHSQRTDVIMRKRSESRGYTDENIRDSIVMGDVTSNFADLSGFGYTGMQSSSQSHFSYSLTQGSRARTPSSDVNEALYNLDRVLYDARVSPGVPDTPSRLVFSALGPTALKVSWQEPHCEKDILGYCVLYQLLNGGDVKRINVTNPAENSVIIQDLLPNHSYLFKVKAQSVEGWGPEREGVITIESAVDPKSPLCPMPGSPFTLSTPSAPGPLIFTALSPDSLQLSWEKPRKPNGDILGYVVTCEQLHGGGDMRTFQVNGDSAETSLTVSNLTENVPYKFKVQARTTQGFGPEREGIITIESQDGSALSQYNNQSLTRREVFHMPSEVTTRTNVSHTMLNDPYFSDGMMMTTQHTETSGMMTRQITKEVVQRSVMGGTTVTKKLFYES</sequence>
<accession>A0A6P7L722</accession>
<keyword evidence="14" id="KW-0472">Membrane</keyword>
<keyword evidence="4" id="KW-0245">EGF-like domain</keyword>
<dbReference type="SMART" id="SM00237">
    <property type="entry name" value="Calx_beta"/>
    <property type="match status" value="2"/>
</dbReference>
<dbReference type="Gene3D" id="2.60.40.1510">
    <property type="entry name" value="ntegrin, alpha v. Chain A, domain 3"/>
    <property type="match status" value="1"/>
</dbReference>
<dbReference type="InterPro" id="IPR012896">
    <property type="entry name" value="Integrin_bsu_tail"/>
</dbReference>
<dbReference type="CTD" id="3691"/>
<comment type="subcellular location">
    <subcellularLocation>
        <location evidence="1 17">Cell membrane</location>
        <topology evidence="1 17">Single-pass type I membrane protein</topology>
    </subcellularLocation>
</comment>
<dbReference type="GO" id="GO:0007229">
    <property type="term" value="P:integrin-mediated signaling pathway"/>
    <property type="evidence" value="ECO:0007669"/>
    <property type="project" value="UniProtKB-KW"/>
</dbReference>
<evidence type="ECO:0000256" key="13">
    <source>
        <dbReference type="ARBA" id="ARBA00023037"/>
    </source>
</evidence>
<dbReference type="PANTHER" id="PTHR10082">
    <property type="entry name" value="INTEGRIN BETA SUBUNIT"/>
    <property type="match status" value="1"/>
</dbReference>
<dbReference type="Pfam" id="PF00041">
    <property type="entry name" value="fn3"/>
    <property type="match status" value="4"/>
</dbReference>
<dbReference type="Proteomes" id="UP000515150">
    <property type="component" value="Chromosome 19"/>
</dbReference>
<dbReference type="GO" id="GO:0033627">
    <property type="term" value="P:cell adhesion mediated by integrin"/>
    <property type="evidence" value="ECO:0007669"/>
    <property type="project" value="TreeGrafter"/>
</dbReference>
<evidence type="ECO:0000256" key="8">
    <source>
        <dbReference type="ARBA" id="ARBA00022737"/>
    </source>
</evidence>
<evidence type="ECO:0000313" key="21">
    <source>
        <dbReference type="Proteomes" id="UP000515150"/>
    </source>
</evidence>
<dbReference type="Pfam" id="PF23106">
    <property type="entry name" value="EGF_Teneurin"/>
    <property type="match status" value="1"/>
</dbReference>
<evidence type="ECO:0000256" key="15">
    <source>
        <dbReference type="ARBA" id="ARBA00023157"/>
    </source>
</evidence>
<proteinExistence type="inferred from homology"/>
<dbReference type="SMART" id="SM00060">
    <property type="entry name" value="FN3"/>
    <property type="match status" value="4"/>
</dbReference>
<evidence type="ECO:0000256" key="9">
    <source>
        <dbReference type="ARBA" id="ARBA00022837"/>
    </source>
</evidence>
<evidence type="ECO:0000256" key="11">
    <source>
        <dbReference type="ARBA" id="ARBA00022889"/>
    </source>
</evidence>
<keyword evidence="7 19" id="KW-0732">Signal</keyword>
<dbReference type="PROSITE" id="PS00243">
    <property type="entry name" value="I_EGF_1"/>
    <property type="match status" value="2"/>
</dbReference>
<dbReference type="RefSeq" id="XP_028988989.1">
    <property type="nucleotide sequence ID" value="XM_029133156.3"/>
</dbReference>
<dbReference type="InterPro" id="IPR015812">
    <property type="entry name" value="Integrin_bsu"/>
</dbReference>
<dbReference type="PRINTS" id="PR01186">
    <property type="entry name" value="INTEGRINB"/>
</dbReference>
<feature type="region of interest" description="Disordered" evidence="18">
    <location>
        <begin position="1241"/>
        <end position="1271"/>
    </location>
</feature>
<dbReference type="InterPro" id="IPR057073">
    <property type="entry name" value="EGF_integrin_2"/>
</dbReference>
<keyword evidence="11 17" id="KW-0130">Cell adhesion</keyword>
<dbReference type="Gene3D" id="4.10.1240.30">
    <property type="match status" value="1"/>
</dbReference>
<dbReference type="SUPFAM" id="SSF103575">
    <property type="entry name" value="Plexin repeat"/>
    <property type="match status" value="1"/>
</dbReference>
<evidence type="ECO:0000256" key="10">
    <source>
        <dbReference type="ARBA" id="ARBA00022842"/>
    </source>
</evidence>
<dbReference type="OrthoDB" id="410592at2759"/>
<dbReference type="InterPro" id="IPR013783">
    <property type="entry name" value="Ig-like_fold"/>
</dbReference>
<organism evidence="21 22">
    <name type="scientific">Betta splendens</name>
    <name type="common">Siamese fighting fish</name>
    <dbReference type="NCBI Taxonomy" id="158456"/>
    <lineage>
        <taxon>Eukaryota</taxon>
        <taxon>Metazoa</taxon>
        <taxon>Chordata</taxon>
        <taxon>Craniata</taxon>
        <taxon>Vertebrata</taxon>
        <taxon>Euteleostomi</taxon>
        <taxon>Actinopterygii</taxon>
        <taxon>Neopterygii</taxon>
        <taxon>Teleostei</taxon>
        <taxon>Neoteleostei</taxon>
        <taxon>Acanthomorphata</taxon>
        <taxon>Anabantaria</taxon>
        <taxon>Anabantiformes</taxon>
        <taxon>Anabantoidei</taxon>
        <taxon>Osphronemidae</taxon>
        <taxon>Betta</taxon>
    </lineage>
</organism>
<dbReference type="Pfam" id="PF18372">
    <property type="entry name" value="I-EGF_1"/>
    <property type="match status" value="1"/>
</dbReference>
<dbReference type="InterPro" id="IPR002369">
    <property type="entry name" value="Integrin_bsu_VWA"/>
</dbReference>
<keyword evidence="8" id="KW-0677">Repeat</keyword>
<dbReference type="FunFam" id="3.40.50.410:FF:000036">
    <property type="entry name" value="Integrin beta"/>
    <property type="match status" value="1"/>
</dbReference>
<dbReference type="SUPFAM" id="SSF141072">
    <property type="entry name" value="CalX-like"/>
    <property type="match status" value="2"/>
</dbReference>
<evidence type="ECO:0000313" key="22">
    <source>
        <dbReference type="RefSeq" id="XP_028988989.1"/>
    </source>
</evidence>
<evidence type="ECO:0000256" key="5">
    <source>
        <dbReference type="ARBA" id="ARBA00022692"/>
    </source>
</evidence>
<dbReference type="PROSITE" id="PS51257">
    <property type="entry name" value="PROKAR_LIPOPROTEIN"/>
    <property type="match status" value="1"/>
</dbReference>
<feature type="domain" description="Fibronectin type-III" evidence="20">
    <location>
        <begin position="1343"/>
        <end position="1442"/>
    </location>
</feature>
<dbReference type="Pfam" id="PF17205">
    <property type="entry name" value="PSI_integrin"/>
    <property type="match status" value="1"/>
</dbReference>
<dbReference type="InterPro" id="IPR003961">
    <property type="entry name" value="FN3_dom"/>
</dbReference>
<evidence type="ECO:0000256" key="1">
    <source>
        <dbReference type="ARBA" id="ARBA00004251"/>
    </source>
</evidence>
<dbReference type="FunFam" id="2.60.40.2030:FF:000004">
    <property type="entry name" value="Integrin beta"/>
    <property type="match status" value="1"/>
</dbReference>
<keyword evidence="13 17" id="KW-0401">Integrin</keyword>
<gene>
    <name evidence="22" type="primary">itgb4</name>
</gene>
<dbReference type="GO" id="GO:0098609">
    <property type="term" value="P:cell-cell adhesion"/>
    <property type="evidence" value="ECO:0007669"/>
    <property type="project" value="TreeGrafter"/>
</dbReference>
<evidence type="ECO:0000256" key="19">
    <source>
        <dbReference type="SAM" id="SignalP"/>
    </source>
</evidence>
<dbReference type="Pfam" id="PF23105">
    <property type="entry name" value="EGF_integrin"/>
    <property type="match status" value="1"/>
</dbReference>
<dbReference type="PRINTS" id="PR00014">
    <property type="entry name" value="FNTYPEIII"/>
</dbReference>
<evidence type="ECO:0000256" key="18">
    <source>
        <dbReference type="SAM" id="MobiDB-lite"/>
    </source>
</evidence>
<dbReference type="SMART" id="SM01242">
    <property type="entry name" value="Integrin_B_tail"/>
    <property type="match status" value="1"/>
</dbReference>
<feature type="domain" description="Fibronectin type-III" evidence="20">
    <location>
        <begin position="1764"/>
        <end position="1860"/>
    </location>
</feature>
<dbReference type="GO" id="GO:0005925">
    <property type="term" value="C:focal adhesion"/>
    <property type="evidence" value="ECO:0007669"/>
    <property type="project" value="TreeGrafter"/>
</dbReference>
<dbReference type="GO" id="GO:0016477">
    <property type="term" value="P:cell migration"/>
    <property type="evidence" value="ECO:0007669"/>
    <property type="project" value="TreeGrafter"/>
</dbReference>
<keyword evidence="12" id="KW-1133">Transmembrane helix</keyword>
<dbReference type="Pfam" id="PF03160">
    <property type="entry name" value="Calx-beta"/>
    <property type="match status" value="2"/>
</dbReference>
<evidence type="ECO:0000256" key="12">
    <source>
        <dbReference type="ARBA" id="ARBA00022989"/>
    </source>
</evidence>
<keyword evidence="16" id="KW-0325">Glycoprotein</keyword>
<dbReference type="InterPro" id="IPR033760">
    <property type="entry name" value="Integrin_beta_N"/>
</dbReference>
<keyword evidence="15" id="KW-1015">Disulfide bond</keyword>
<dbReference type="InterPro" id="IPR057243">
    <property type="entry name" value="Integrin_I-EGF_CS"/>
</dbReference>
<keyword evidence="6" id="KW-0479">Metal-binding</keyword>